<name>A0AAU9JKN3_9CILI</name>
<reference evidence="6" key="1">
    <citation type="submission" date="2021-09" db="EMBL/GenBank/DDBJ databases">
        <authorList>
            <consortium name="AG Swart"/>
            <person name="Singh M."/>
            <person name="Singh A."/>
            <person name="Seah K."/>
            <person name="Emmerich C."/>
        </authorList>
    </citation>
    <scope>NUCLEOTIDE SEQUENCE</scope>
    <source>
        <strain evidence="6">ATCC30299</strain>
    </source>
</reference>
<dbReference type="InterPro" id="IPR046851">
    <property type="entry name" value="NBCH_WD40"/>
</dbReference>
<dbReference type="InterPro" id="IPR001680">
    <property type="entry name" value="WD40_rpt"/>
</dbReference>
<dbReference type="PANTHER" id="PTHR13743:SF112">
    <property type="entry name" value="BEACH DOMAIN-CONTAINING PROTEIN"/>
    <property type="match status" value="1"/>
</dbReference>
<dbReference type="InterPro" id="IPR036372">
    <property type="entry name" value="BEACH_dom_sf"/>
</dbReference>
<evidence type="ECO:0000256" key="1">
    <source>
        <dbReference type="ARBA" id="ARBA00022574"/>
    </source>
</evidence>
<keyword evidence="1" id="KW-0853">WD repeat</keyword>
<accession>A0AAU9JKN3</accession>
<dbReference type="Gene3D" id="2.130.10.10">
    <property type="entry name" value="YVTN repeat-like/Quinoprotein amine dehydrogenase"/>
    <property type="match status" value="1"/>
</dbReference>
<proteinExistence type="predicted"/>
<dbReference type="PROSITE" id="PS51783">
    <property type="entry name" value="PH_BEACH"/>
    <property type="match status" value="1"/>
</dbReference>
<evidence type="ECO:0000313" key="7">
    <source>
        <dbReference type="Proteomes" id="UP001162131"/>
    </source>
</evidence>
<dbReference type="Gene3D" id="1.10.1540.10">
    <property type="entry name" value="BEACH domain"/>
    <property type="match status" value="1"/>
</dbReference>
<keyword evidence="7" id="KW-1185">Reference proteome</keyword>
<comment type="caution">
    <text evidence="6">The sequence shown here is derived from an EMBL/GenBank/DDBJ whole genome shotgun (WGS) entry which is preliminary data.</text>
</comment>
<evidence type="ECO:0000256" key="2">
    <source>
        <dbReference type="ARBA" id="ARBA00022737"/>
    </source>
</evidence>
<feature type="domain" description="BEACH" evidence="4">
    <location>
        <begin position="1640"/>
        <end position="1935"/>
    </location>
</feature>
<dbReference type="SUPFAM" id="SSF50729">
    <property type="entry name" value="PH domain-like"/>
    <property type="match status" value="1"/>
</dbReference>
<organism evidence="6 7">
    <name type="scientific">Blepharisma stoltei</name>
    <dbReference type="NCBI Taxonomy" id="1481888"/>
    <lineage>
        <taxon>Eukaryota</taxon>
        <taxon>Sar</taxon>
        <taxon>Alveolata</taxon>
        <taxon>Ciliophora</taxon>
        <taxon>Postciliodesmatophora</taxon>
        <taxon>Heterotrichea</taxon>
        <taxon>Heterotrichida</taxon>
        <taxon>Blepharismidae</taxon>
        <taxon>Blepharisma</taxon>
    </lineage>
</organism>
<dbReference type="InterPro" id="IPR050865">
    <property type="entry name" value="BEACH_Domain"/>
</dbReference>
<dbReference type="InterPro" id="IPR036322">
    <property type="entry name" value="WD40_repeat_dom_sf"/>
</dbReference>
<dbReference type="CDD" id="cd06071">
    <property type="entry name" value="Beach"/>
    <property type="match status" value="1"/>
</dbReference>
<dbReference type="InterPro" id="IPR013320">
    <property type="entry name" value="ConA-like_dom_sf"/>
</dbReference>
<dbReference type="EMBL" id="CAJZBQ010000046">
    <property type="protein sequence ID" value="CAG9328425.1"/>
    <property type="molecule type" value="Genomic_DNA"/>
</dbReference>
<feature type="region of interest" description="Disordered" evidence="3">
    <location>
        <begin position="1456"/>
        <end position="1476"/>
    </location>
</feature>
<evidence type="ECO:0000256" key="3">
    <source>
        <dbReference type="SAM" id="MobiDB-lite"/>
    </source>
</evidence>
<dbReference type="InterPro" id="IPR016024">
    <property type="entry name" value="ARM-type_fold"/>
</dbReference>
<dbReference type="PROSITE" id="PS50197">
    <property type="entry name" value="BEACH"/>
    <property type="match status" value="1"/>
</dbReference>
<evidence type="ECO:0000259" key="4">
    <source>
        <dbReference type="PROSITE" id="PS50197"/>
    </source>
</evidence>
<dbReference type="SMART" id="SM00320">
    <property type="entry name" value="WD40"/>
    <property type="match status" value="4"/>
</dbReference>
<protein>
    <submittedName>
        <fullName evidence="6">Uncharacterized protein</fullName>
    </submittedName>
</protein>
<dbReference type="Proteomes" id="UP001162131">
    <property type="component" value="Unassembled WGS sequence"/>
</dbReference>
<dbReference type="SUPFAM" id="SSF81837">
    <property type="entry name" value="BEACH domain"/>
    <property type="match status" value="1"/>
</dbReference>
<dbReference type="Gene3D" id="2.30.29.30">
    <property type="entry name" value="Pleckstrin-homology domain (PH domain)/Phosphotyrosine-binding domain (PTB)"/>
    <property type="match status" value="1"/>
</dbReference>
<dbReference type="InterPro" id="IPR023362">
    <property type="entry name" value="PH-BEACH_dom"/>
</dbReference>
<dbReference type="PANTHER" id="PTHR13743">
    <property type="entry name" value="BEIGE/BEACH-RELATED"/>
    <property type="match status" value="1"/>
</dbReference>
<dbReference type="InterPro" id="IPR015943">
    <property type="entry name" value="WD40/YVTN_repeat-like_dom_sf"/>
</dbReference>
<dbReference type="SUPFAM" id="SSF48371">
    <property type="entry name" value="ARM repeat"/>
    <property type="match status" value="1"/>
</dbReference>
<feature type="domain" description="BEACH-type PH" evidence="5">
    <location>
        <begin position="1517"/>
        <end position="1629"/>
    </location>
</feature>
<keyword evidence="2" id="KW-0677">Repeat</keyword>
<dbReference type="SUPFAM" id="SSF49899">
    <property type="entry name" value="Concanavalin A-like lectins/glucanases"/>
    <property type="match status" value="1"/>
</dbReference>
<dbReference type="InterPro" id="IPR011993">
    <property type="entry name" value="PH-like_dom_sf"/>
</dbReference>
<evidence type="ECO:0000259" key="5">
    <source>
        <dbReference type="PROSITE" id="PS51783"/>
    </source>
</evidence>
<dbReference type="SUPFAM" id="SSF50978">
    <property type="entry name" value="WD40 repeat-like"/>
    <property type="match status" value="1"/>
</dbReference>
<dbReference type="Pfam" id="PF02138">
    <property type="entry name" value="Beach"/>
    <property type="match status" value="1"/>
</dbReference>
<sequence>MAFSTKSFIARRRTLKLPELSESDAAWRVFNSMDPKNLANFLPIARVFDRDLASHDCEEFICPKQLVSALVSAISECISNCSKRLQSQTSNDTRANDWKIIFRETIANLSPLMRIFQYILLRNDGSIKIDNEIMEEMIVFLQRLKAYSDDADLELNNMILRLYFAFSEVIYLYAVCKRKKHGDSEAKLFNRIYQTFETLLMELITDPHLRYFALEPAEADGRELKYSNKFKLESQYVDLVLYHIFSLNQLCKMSPSSAVTNSAAEILPKILEFLLTIDEFIKIQNSPKTDLAIQKSIAVLSFLNSICNLTARQEQGNIFLRNHNDKLKRIYFYCVHNYLKYFYSSSASHFDIEEGLIGLLYKLLFDVLPSNIINTDLEGLPVILFSILVQKDISDELVHHPPQIQAYTLQFLEKYISMIGRKRTESKNFNMKEFGLIGLLFSQPFFEIEQSRNDDDLDFAFVAAESWEQLWKFVSGIPMHLDLVSNSIVHQIKINHEDFSYLLKMNRWIQEQFEINQDLTESCLRNGLIEGIFNVIISIKRSNENLDHLTTFFIMIKAMLELYDVSQFTDTVALLSLMMQENLLFDPLTSDLCLICIARILRYQNKSSYQKFQTILREVTDLSININLLNAMQEALKESSTKRHCQERFVAAGALSTLKDKLTCQYTNYSKDQIIGLWASVLECVRFLIEDNPTCKKQIHKFDFSAIANTIRSSSYESLKSDIYMKSIESLLYILFETNNLGQKEPLNVKTPEVIPLIIELLTDSNSNEFYSYIKNSVEDEINAAHFASRRTTDLLLDALCKHCSQHLLEFIETMLSKVICHHITPQELKKIIDIARATGYDHEKQLVLYRGLSEAIHYSFCDIDHIKFEKTHKGLSPTRFFCFRYPRSFLRCSNNEDFSFIPKKEFTIFTWIYPETDDNCCLMEFTDRKNCSLVVSLVKRNFTSLSVEYFEGKSVYKVWSSKPIAIKQWNLIGITLNKVAKFMNTSIMGFKCEINIFVNNEFSEKTSEGSVCPPKESLTQLTLGNNSDLRAPFYGRMTSIYVGNKSFLAHHYVQIYEYSFQYALDYCPFSISTSESLNSNKTILKEIWNSFIFQWNPRSHAPECSVDKLDIKDECERFNGVTVLEAIAANGGLKILMPLIKEGFEAGMDNSAILLINIIGEICQAQSLESIISSEFFDLLGLILEESVREPSVDYLEAAKNIIAKLSWNEEYQAQAFKSLIFNKKIWWVDLSPDLQDNYLGTLSLYVQKYFKANFNDLYYIYTHLSYFKGKSEKFLDSFIVILENILPREIDYQNIEALSSILFRILDQKSNEKLFSLFLDFYNKHLKIPREPAIEISIMILHLMCGEPVSEFVSNIETILAQSLPDSLIPTSVGEAPNAQGMAFLDYISKKDQELNDQKLEEQNKEKFKILLRNRYEQFLKYHKKTNNVLQGSYFGKIKLRAVLDKSGRMPFTEHSLKHDQSQQRDSSLMIPRPSQDLGRLSLITSGPEESTPRNRCNSVFDNETEISDENPINTLEPTQTVKLECERIKISESIYGSLEISQNYLLYISEGKKKPTSDDYFGSALLFTQVQRECKKIWETEEISEVFVRRFIHQHRAIEIFLESGKSVYFNFFKKEDCDLAISTMKSWIKQGVVIIDENQRQKKLKEYTKQWKFGKLTNMEYLLVLNKFASRSFNDMSQYPIFPWVLNNYSSKTLNFEDESMYRDFTYPIGAQTEANRIEVNKKYNMWKDEDVKPFHYGSHYSCGGVVLHYLVRLYPFTLQAQNLQGGKFDIPDRLFYSIQAAWESGQGTSGDIKELVPELFYLPEVFINKNKENFGIRQGPEAVPVNDVELPAWAKNPLDFIRKHQLALESSYVSKNLPNWIDLIFGEKQKGPKAVAAYNTFCSITYEETLQKLLERKSEEDIGYLQGIVEQVVHFGQVPIQLFGSPHPQKDEKSKSLSIFDKTKINGWEGSEVRGIELKGTIHATFCTTDSLIAIKGFGNRLGFVKLKMRKDPEDLKIDFNSYKDVVLEGTSNLQLSNWEEGAQWKYTFSAALETKVILEKGPQQYCLWNDEFIVSGFHIDNSFKIHNLKGKIVLSVHHHAGLVTCVASSTSLIFSGSLDTSIVSWSSLDQRNDKIKPYNIYLGHTEAIRQLATSNNYQILISLSNNGTILIHDTRSAECFRKLTEASENPCKFISFSNFGILACYFPNDMINFYTVNGEEMIKPIKTDKQIFCMQFSKSGDELLVGGNDFMGYYDIYKESEEDEDNSKGVFRVMAVPVVSASYPKDQDFIVCGQNSEEKSNIMAIEIYAKEVRKKGVVGFASSLV</sequence>
<dbReference type="SMART" id="SM01026">
    <property type="entry name" value="Beach"/>
    <property type="match status" value="1"/>
</dbReference>
<dbReference type="Pfam" id="PF14844">
    <property type="entry name" value="PH_BEACH"/>
    <property type="match status" value="1"/>
</dbReference>
<gene>
    <name evidence="6" type="ORF">BSTOLATCC_MIC46426</name>
</gene>
<dbReference type="InterPro" id="IPR000409">
    <property type="entry name" value="BEACH_dom"/>
</dbReference>
<evidence type="ECO:0000313" key="6">
    <source>
        <dbReference type="EMBL" id="CAG9328425.1"/>
    </source>
</evidence>
<dbReference type="Pfam" id="PF20426">
    <property type="entry name" value="NBCH_WD40"/>
    <property type="match status" value="1"/>
</dbReference>